<comment type="similarity">
    <text evidence="1">Belongs to the TMEM70 family.</text>
</comment>
<evidence type="ECO:0000313" key="3">
    <source>
        <dbReference type="EMBL" id="CAK1547088.1"/>
    </source>
</evidence>
<dbReference type="EMBL" id="CAVLEF010000009">
    <property type="protein sequence ID" value="CAK1547088.1"/>
    <property type="molecule type" value="Genomic_DNA"/>
</dbReference>
<dbReference type="AlphaFoldDB" id="A0AAV1JCN7"/>
<protein>
    <submittedName>
        <fullName evidence="3">Uncharacterized protein</fullName>
    </submittedName>
</protein>
<dbReference type="GO" id="GO:0033615">
    <property type="term" value="P:mitochondrial proton-transporting ATP synthase complex assembly"/>
    <property type="evidence" value="ECO:0007669"/>
    <property type="project" value="TreeGrafter"/>
</dbReference>
<gene>
    <name evidence="3" type="ORF">LNINA_LOCUS6585</name>
</gene>
<keyword evidence="2" id="KW-1133">Transmembrane helix</keyword>
<keyword evidence="2" id="KW-0472">Membrane</keyword>
<keyword evidence="2" id="KW-0812">Transmembrane</keyword>
<organism evidence="3 4">
    <name type="scientific">Leptosia nina</name>
    <dbReference type="NCBI Taxonomy" id="320188"/>
    <lineage>
        <taxon>Eukaryota</taxon>
        <taxon>Metazoa</taxon>
        <taxon>Ecdysozoa</taxon>
        <taxon>Arthropoda</taxon>
        <taxon>Hexapoda</taxon>
        <taxon>Insecta</taxon>
        <taxon>Pterygota</taxon>
        <taxon>Neoptera</taxon>
        <taxon>Endopterygota</taxon>
        <taxon>Lepidoptera</taxon>
        <taxon>Glossata</taxon>
        <taxon>Ditrysia</taxon>
        <taxon>Papilionoidea</taxon>
        <taxon>Pieridae</taxon>
        <taxon>Pierinae</taxon>
        <taxon>Leptosia</taxon>
    </lineage>
</organism>
<accession>A0AAV1JCN7</accession>
<dbReference type="PANTHER" id="PTHR13281">
    <property type="entry name" value="TRANSMEMBRANE PROTEIN 70, MITOCHONDRIAL"/>
    <property type="match status" value="1"/>
</dbReference>
<dbReference type="InterPro" id="IPR045325">
    <property type="entry name" value="TMEM70/TMEM186/TMEM223"/>
</dbReference>
<proteinExistence type="inferred from homology"/>
<dbReference type="GO" id="GO:0031966">
    <property type="term" value="C:mitochondrial membrane"/>
    <property type="evidence" value="ECO:0007669"/>
    <property type="project" value="TreeGrafter"/>
</dbReference>
<sequence>MSIDKCPEHLIRIKSDCSKSFWTAQKTCEHPEDILVGTMCGFSRCDCPDPMVLDTETGFCYDVDNCPTKHGLESKLEYIAGLVAQPILIKEASTIGSTSLLIALCSVVGFFTFITPILLHIITKKYVTEIHYDPDTSTYKATTYNFFIMPKQVEFTPDDVIVPDIPGMFTTMSAKGKNLFIEARHFNDPLHYAKIMGYDKPLDFKLGETDDSDVKK</sequence>
<feature type="transmembrane region" description="Helical" evidence="2">
    <location>
        <begin position="100"/>
        <end position="122"/>
    </location>
</feature>
<reference evidence="3 4" key="1">
    <citation type="submission" date="2023-11" db="EMBL/GenBank/DDBJ databases">
        <authorList>
            <person name="Okamura Y."/>
        </authorList>
    </citation>
    <scope>NUCLEOTIDE SEQUENCE [LARGE SCALE GENOMIC DNA]</scope>
</reference>
<evidence type="ECO:0000313" key="4">
    <source>
        <dbReference type="Proteomes" id="UP001497472"/>
    </source>
</evidence>
<name>A0AAV1JCN7_9NEOP</name>
<dbReference type="Proteomes" id="UP001497472">
    <property type="component" value="Unassembled WGS sequence"/>
</dbReference>
<evidence type="ECO:0000256" key="2">
    <source>
        <dbReference type="SAM" id="Phobius"/>
    </source>
</evidence>
<comment type="caution">
    <text evidence="3">The sequence shown here is derived from an EMBL/GenBank/DDBJ whole genome shotgun (WGS) entry which is preliminary data.</text>
</comment>
<dbReference type="Pfam" id="PF06979">
    <property type="entry name" value="TMEM70"/>
    <property type="match status" value="1"/>
</dbReference>
<dbReference type="PANTHER" id="PTHR13281:SF0">
    <property type="entry name" value="TRANSMEMBRANE PROTEIN 70, MITOCHONDRIAL"/>
    <property type="match status" value="1"/>
</dbReference>
<evidence type="ECO:0000256" key="1">
    <source>
        <dbReference type="ARBA" id="ARBA00005280"/>
    </source>
</evidence>
<dbReference type="InterPro" id="IPR009724">
    <property type="entry name" value="TMEM70"/>
</dbReference>
<keyword evidence="4" id="KW-1185">Reference proteome</keyword>